<dbReference type="OrthoDB" id="434735at2759"/>
<organism evidence="4 6">
    <name type="scientific">Perkinsus olseni</name>
    <name type="common">Perkinsus atlanticus</name>
    <dbReference type="NCBI Taxonomy" id="32597"/>
    <lineage>
        <taxon>Eukaryota</taxon>
        <taxon>Sar</taxon>
        <taxon>Alveolata</taxon>
        <taxon>Perkinsozoa</taxon>
        <taxon>Perkinsea</taxon>
        <taxon>Perkinsida</taxon>
        <taxon>Perkinsidae</taxon>
        <taxon>Perkinsus</taxon>
    </lineage>
</organism>
<keyword evidence="2" id="KW-1133">Transmembrane helix</keyword>
<gene>
    <name evidence="4" type="ORF">FOL46_000113</name>
    <name evidence="3" type="ORF">FOZ61_001892</name>
</gene>
<accession>A0A7J6MVY6</accession>
<evidence type="ECO:0000313" key="3">
    <source>
        <dbReference type="EMBL" id="KAF4670062.1"/>
    </source>
</evidence>
<keyword evidence="2" id="KW-0812">Transmembrane</keyword>
<dbReference type="Proteomes" id="UP000572268">
    <property type="component" value="Unassembled WGS sequence"/>
</dbReference>
<evidence type="ECO:0000256" key="2">
    <source>
        <dbReference type="SAM" id="Phobius"/>
    </source>
</evidence>
<feature type="region of interest" description="Disordered" evidence="1">
    <location>
        <begin position="413"/>
        <end position="448"/>
    </location>
</feature>
<sequence length="448" mass="47789">MKLSYFLCSRPENWRSFHFQRKLPFYYRSNVVAGGRQGAFVPENFTILVTDRGACGRILFGIGSGRTLLLLNASSEGLSYLKSGGSFLVGSSGGERSTREGNRRWGGRATTLCCREVDPLLYQFIPLGDILGGGGPSSMDGHPHQPLSSPPIPLDDINKLFPVHGSMGPGDGIMDSLLSHILDDLGQGANPSPFGGDEPHFFKKLIMKNGPPLDDPCEKDVAQLCPKEPSVGKSDITVGMQKSRLHCLGLRAQEVSKSCVKSVEKSLPFVCAVSISQYCGTEDTMERGVLACLSEQVEKGKEMGSLCRESVRATRVVIDLAKNSKGVATVMKGDQHSVLPRVRGSMTVPTTNSPSLLGTFSLMIVLITAVLLGVVAWEEGPAVAAGRFLTSPGATLGHGATKLRTAFGNSSLFGKSDRRSGGVSNEWDGFEFDEDPPANSGSYGAAAE</sequence>
<dbReference type="AlphaFoldDB" id="A0A7J6MVY6"/>
<reference evidence="5 6" key="1">
    <citation type="submission" date="2020-04" db="EMBL/GenBank/DDBJ databases">
        <title>Perkinsus olseni comparative genomics.</title>
        <authorList>
            <person name="Bogema D.R."/>
        </authorList>
    </citation>
    <scope>NUCLEOTIDE SEQUENCE [LARGE SCALE GENOMIC DNA]</scope>
    <source>
        <strain evidence="3">ATCC PRA-179</strain>
        <strain evidence="4">ATCC PRA-31</strain>
    </source>
</reference>
<dbReference type="EMBL" id="JABANN010000010">
    <property type="protein sequence ID" value="KAF4675785.1"/>
    <property type="molecule type" value="Genomic_DNA"/>
</dbReference>
<dbReference type="EMBL" id="JABAHT010000015">
    <property type="protein sequence ID" value="KAF4670062.1"/>
    <property type="molecule type" value="Genomic_DNA"/>
</dbReference>
<name>A0A7J6MVY6_PEROL</name>
<feature type="transmembrane region" description="Helical" evidence="2">
    <location>
        <begin position="356"/>
        <end position="377"/>
    </location>
</feature>
<protein>
    <submittedName>
        <fullName evidence="4">Uncharacterized protein</fullName>
    </submittedName>
</protein>
<evidence type="ECO:0000256" key="1">
    <source>
        <dbReference type="SAM" id="MobiDB-lite"/>
    </source>
</evidence>
<proteinExistence type="predicted"/>
<evidence type="ECO:0000313" key="5">
    <source>
        <dbReference type="Proteomes" id="UP000570595"/>
    </source>
</evidence>
<keyword evidence="2" id="KW-0472">Membrane</keyword>
<dbReference type="Proteomes" id="UP000570595">
    <property type="component" value="Unassembled WGS sequence"/>
</dbReference>
<evidence type="ECO:0000313" key="6">
    <source>
        <dbReference type="Proteomes" id="UP000572268"/>
    </source>
</evidence>
<comment type="caution">
    <text evidence="4">The sequence shown here is derived from an EMBL/GenBank/DDBJ whole genome shotgun (WGS) entry which is preliminary data.</text>
</comment>
<evidence type="ECO:0000313" key="4">
    <source>
        <dbReference type="EMBL" id="KAF4675785.1"/>
    </source>
</evidence>